<proteinExistence type="inferred from homology"/>
<reference evidence="7" key="1">
    <citation type="submission" date="2023-06" db="EMBL/GenBank/DDBJ databases">
        <authorList>
            <person name="Zeman M."/>
            <person name="Kubasova T."/>
            <person name="Jahodarova E."/>
            <person name="Nykrynova M."/>
            <person name="Rychlik I."/>
        </authorList>
    </citation>
    <scope>NUCLEOTIDE SEQUENCE</scope>
    <source>
        <strain evidence="7">ET15</strain>
        <strain evidence="6">ET37</strain>
    </source>
</reference>
<dbReference type="InterPro" id="IPR013148">
    <property type="entry name" value="Glyco_hydro_32_N"/>
</dbReference>
<dbReference type="Gene3D" id="2.115.10.20">
    <property type="entry name" value="Glycosyl hydrolase domain, family 43"/>
    <property type="match status" value="1"/>
</dbReference>
<evidence type="ECO:0000313" key="7">
    <source>
        <dbReference type="EMBL" id="MDN0024361.1"/>
    </source>
</evidence>
<keyword evidence="2 7" id="KW-0378">Hydrolase</keyword>
<dbReference type="GO" id="GO:0005987">
    <property type="term" value="P:sucrose catabolic process"/>
    <property type="evidence" value="ECO:0007669"/>
    <property type="project" value="TreeGrafter"/>
</dbReference>
<evidence type="ECO:0000256" key="3">
    <source>
        <dbReference type="ARBA" id="ARBA00023295"/>
    </source>
</evidence>
<dbReference type="CDD" id="cd18622">
    <property type="entry name" value="GH32_Inu-like"/>
    <property type="match status" value="1"/>
</dbReference>
<dbReference type="SMART" id="SM00640">
    <property type="entry name" value="Glyco_32"/>
    <property type="match status" value="1"/>
</dbReference>
<dbReference type="EMBL" id="JAUEIF010000001">
    <property type="protein sequence ID" value="MDN0024361.1"/>
    <property type="molecule type" value="Genomic_DNA"/>
</dbReference>
<evidence type="ECO:0000256" key="1">
    <source>
        <dbReference type="ARBA" id="ARBA00009902"/>
    </source>
</evidence>
<evidence type="ECO:0000313" key="6">
    <source>
        <dbReference type="EMBL" id="MDN0021864.1"/>
    </source>
</evidence>
<keyword evidence="4" id="KW-0732">Signal</keyword>
<accession>A0AAW7JR78</accession>
<evidence type="ECO:0000259" key="5">
    <source>
        <dbReference type="Pfam" id="PF00251"/>
    </source>
</evidence>
<protein>
    <submittedName>
        <fullName evidence="7">Glycoside hydrolase family 32 protein</fullName>
    </submittedName>
</protein>
<dbReference type="Pfam" id="PF00251">
    <property type="entry name" value="Glyco_hydro_32N"/>
    <property type="match status" value="1"/>
</dbReference>
<keyword evidence="3" id="KW-0326">Glycosidase</keyword>
<comment type="caution">
    <text evidence="7">The sequence shown here is derived from an EMBL/GenBank/DDBJ whole genome shotgun (WGS) entry which is preliminary data.</text>
</comment>
<dbReference type="RefSeq" id="WP_289824598.1">
    <property type="nucleotide sequence ID" value="NZ_JAUEIE010000001.1"/>
</dbReference>
<dbReference type="Proteomes" id="UP001167831">
    <property type="component" value="Unassembled WGS sequence"/>
</dbReference>
<dbReference type="Gene3D" id="2.60.120.560">
    <property type="entry name" value="Exo-inulinase, domain 1"/>
    <property type="match status" value="1"/>
</dbReference>
<keyword evidence="8" id="KW-1185">Reference proteome</keyword>
<evidence type="ECO:0000256" key="4">
    <source>
        <dbReference type="SAM" id="SignalP"/>
    </source>
</evidence>
<dbReference type="InterPro" id="IPR013320">
    <property type="entry name" value="ConA-like_dom_sf"/>
</dbReference>
<feature type="domain" description="Glycosyl hydrolase family 32 N-terminal" evidence="5">
    <location>
        <begin position="121"/>
        <end position="397"/>
    </location>
</feature>
<dbReference type="Proteomes" id="UP001168478">
    <property type="component" value="Unassembled WGS sequence"/>
</dbReference>
<dbReference type="AlphaFoldDB" id="A0AAW7JR78"/>
<dbReference type="PROSITE" id="PS51257">
    <property type="entry name" value="PROKAR_LIPOPROTEIN"/>
    <property type="match status" value="1"/>
</dbReference>
<feature type="chain" id="PRO_5043712106" evidence="4">
    <location>
        <begin position="24"/>
        <end position="553"/>
    </location>
</feature>
<sequence>MRMCRLLFLSAALAFGCVSVTDAADVKIKITKKYINFPVSHKSDRKTMEMSVKGGETCRFVIRLAEGEPDYWTFRDVSALKGKTVTLTYDGSGEALAKVYQDDRIAGGENMYKEKYRPQYHFTTRRGWINDPNGLIYYKGKYHLFYQHNPFEREWENMHWAHAVSTDLVHWREMPLALHPDTLGTIFSGSAVIDYGNTAGWNSKDGTPALVAFYTSAKGIQRQSMAYSLDEGMTFTKYEGNPIIDSHEKWQTNDTRDPKVFWYAPGKHWVMVLNERDGHSIYNSVNLKDWTYQSHITGFWECPELFEVAVDGNGGNKKWVMWGASGTYMIGSFDGKTFTPDGPKLCNLNGSAYAAQVFNNIPANDGRVIKIAWGRISFEGMPFNGCMLLPQEQMLFNTRSGLRLASRPVREVEQLFTKVYSGEDLSMRQANDVMRQFDGDDVLRIRMTMHLSHATDAGLSYRGQRIVNYDMNGNRLNGEFYATDDPGSMMLTADVYMDRSMAEVFVDGGMYSYSMGLDVRSTSKEGYVFWGNNIKIRSLEVYKVKSIWDGYAE</sequence>
<dbReference type="EMBL" id="JAUEIE010000001">
    <property type="protein sequence ID" value="MDN0021864.1"/>
    <property type="molecule type" value="Genomic_DNA"/>
</dbReference>
<evidence type="ECO:0000313" key="8">
    <source>
        <dbReference type="Proteomes" id="UP001167831"/>
    </source>
</evidence>
<dbReference type="SUPFAM" id="SSF75005">
    <property type="entry name" value="Arabinanase/levansucrase/invertase"/>
    <property type="match status" value="1"/>
</dbReference>
<reference evidence="7" key="2">
    <citation type="submission" date="2023-08" db="EMBL/GenBank/DDBJ databases">
        <title>Identification and characterization of horizontal gene transfer across gut microbiota members of farm animals based on homology search.</title>
        <authorList>
            <person name="Schwarzerova J."/>
            <person name="Nykrynova M."/>
            <person name="Jureckova K."/>
            <person name="Cejkova D."/>
            <person name="Rychlik I."/>
        </authorList>
    </citation>
    <scope>NUCLEOTIDE SEQUENCE</scope>
    <source>
        <strain evidence="7">ET15</strain>
        <strain evidence="6">ET37</strain>
    </source>
</reference>
<gene>
    <name evidence="6" type="ORF">QVN81_02320</name>
    <name evidence="7" type="ORF">QVN84_02315</name>
</gene>
<dbReference type="PANTHER" id="PTHR42800:SF1">
    <property type="entry name" value="EXOINULINASE INUD (AFU_ORTHOLOGUE AFUA_5G00480)"/>
    <property type="match status" value="1"/>
</dbReference>
<dbReference type="PANTHER" id="PTHR42800">
    <property type="entry name" value="EXOINULINASE INUD (AFU_ORTHOLOGUE AFUA_5G00480)"/>
    <property type="match status" value="1"/>
</dbReference>
<dbReference type="GO" id="GO:0005737">
    <property type="term" value="C:cytoplasm"/>
    <property type="evidence" value="ECO:0007669"/>
    <property type="project" value="TreeGrafter"/>
</dbReference>
<organism evidence="7 9">
    <name type="scientific">Leyella lascolaii</name>
    <dbReference type="NCBI Taxonomy" id="1776379"/>
    <lineage>
        <taxon>Bacteria</taxon>
        <taxon>Pseudomonadati</taxon>
        <taxon>Bacteroidota</taxon>
        <taxon>Bacteroidia</taxon>
        <taxon>Bacteroidales</taxon>
        <taxon>Prevotellaceae</taxon>
        <taxon>Leyella</taxon>
    </lineage>
</organism>
<evidence type="ECO:0000313" key="9">
    <source>
        <dbReference type="Proteomes" id="UP001168478"/>
    </source>
</evidence>
<dbReference type="InterPro" id="IPR001362">
    <property type="entry name" value="Glyco_hydro_32"/>
</dbReference>
<name>A0AAW7JR78_9BACT</name>
<feature type="signal peptide" evidence="4">
    <location>
        <begin position="1"/>
        <end position="23"/>
    </location>
</feature>
<dbReference type="InterPro" id="IPR023296">
    <property type="entry name" value="Glyco_hydro_beta-prop_sf"/>
</dbReference>
<dbReference type="SUPFAM" id="SSF49899">
    <property type="entry name" value="Concanavalin A-like lectins/glucanases"/>
    <property type="match status" value="1"/>
</dbReference>
<evidence type="ECO:0000256" key="2">
    <source>
        <dbReference type="ARBA" id="ARBA00022801"/>
    </source>
</evidence>
<comment type="similarity">
    <text evidence="1">Belongs to the glycosyl hydrolase 32 family.</text>
</comment>
<dbReference type="GO" id="GO:0004575">
    <property type="term" value="F:sucrose alpha-glucosidase activity"/>
    <property type="evidence" value="ECO:0007669"/>
    <property type="project" value="TreeGrafter"/>
</dbReference>